<protein>
    <recommendedName>
        <fullName evidence="3">Peptidase M4 C-terminal domain-containing protein</fullName>
    </recommendedName>
</protein>
<reference evidence="2" key="1">
    <citation type="submission" date="2017-08" db="EMBL/GenBank/DDBJ databases">
        <title>Mesorhizobium wenxinae sp. nov., a novel rhizobial species isolated from root nodules of chickpea (Cicer arietinum L.).</title>
        <authorList>
            <person name="Zhang J."/>
        </authorList>
    </citation>
    <scope>NUCLEOTIDE SEQUENCE [LARGE SCALE GENOMIC DNA]</scope>
    <source>
        <strain evidence="2">USDA 3392</strain>
    </source>
</reference>
<evidence type="ECO:0008006" key="3">
    <source>
        <dbReference type="Google" id="ProtNLM"/>
    </source>
</evidence>
<keyword evidence="2" id="KW-1185">Reference proteome</keyword>
<accession>A0AB36R0Q6</accession>
<dbReference type="CDD" id="cd09598">
    <property type="entry name" value="M4_like"/>
    <property type="match status" value="1"/>
</dbReference>
<dbReference type="AlphaFoldDB" id="A0AB36R0Q6"/>
<evidence type="ECO:0000313" key="2">
    <source>
        <dbReference type="Proteomes" id="UP000216215"/>
    </source>
</evidence>
<comment type="caution">
    <text evidence="1">The sequence shown here is derived from an EMBL/GenBank/DDBJ whole genome shotgun (WGS) entry which is preliminary data.</text>
</comment>
<organism evidence="1 2">
    <name type="scientific">Mesorhizobium mediterraneum</name>
    <dbReference type="NCBI Taxonomy" id="43617"/>
    <lineage>
        <taxon>Bacteria</taxon>
        <taxon>Pseudomonadati</taxon>
        <taxon>Pseudomonadota</taxon>
        <taxon>Alphaproteobacteria</taxon>
        <taxon>Hyphomicrobiales</taxon>
        <taxon>Phyllobacteriaceae</taxon>
        <taxon>Mesorhizobium</taxon>
    </lineage>
</organism>
<name>A0AB36R0Q6_9HYPH</name>
<evidence type="ECO:0000313" key="1">
    <source>
        <dbReference type="EMBL" id="PAP98243.1"/>
    </source>
</evidence>
<dbReference type="RefSeq" id="WP_095488985.1">
    <property type="nucleotide sequence ID" value="NZ_CP088151.1"/>
</dbReference>
<dbReference type="EMBL" id="NPKI01000046">
    <property type="protein sequence ID" value="PAP98243.1"/>
    <property type="molecule type" value="Genomic_DNA"/>
</dbReference>
<proteinExistence type="predicted"/>
<dbReference type="SUPFAM" id="SSF55486">
    <property type="entry name" value="Metalloproteases ('zincins'), catalytic domain"/>
    <property type="match status" value="1"/>
</dbReference>
<gene>
    <name evidence="1" type="ORF">CIT25_31320</name>
</gene>
<dbReference type="Proteomes" id="UP000216215">
    <property type="component" value="Unassembled WGS sequence"/>
</dbReference>
<sequence>MDAVDRVVAQDALLGTRFLVYPQVPHLSGYATPETVWISTPPDLIRSGPEDHRIYVRDSLLDKEPYDYPYLPPFVGEIFPPAEAGFDGHFDQLSLTSRQFLSAHAFASVSRVLDIWESYLGKPIVWYFAETYERLEIIPFVDWENAQSGYGYLELGRERGIDGGNYPYALNFDVIAHEVGHAILFSLFGTPAGGLTQGDFGPFHEASSDLVSLLSFLNFDSGMDRLLRHCDGNLLVLNELNRIAELTGDRQIRLASNARRMSELTAEIHDRSRPFTGAVFDTIVDVYHAALVHEGLADERLLGIDIKDVDQSDMQRISDFTSRAFRARPFMFKSMLIRARDEVALALAQAWPRLDADDLTFENAAATLVDVSDRVAPALAEKFEENFRWREIL</sequence>